<dbReference type="Proteomes" id="UP000002574">
    <property type="component" value="Chromosome"/>
</dbReference>
<dbReference type="GO" id="GO:0016740">
    <property type="term" value="F:transferase activity"/>
    <property type="evidence" value="ECO:0007669"/>
    <property type="project" value="UniProtKB-KW"/>
</dbReference>
<dbReference type="InterPro" id="IPR041698">
    <property type="entry name" value="Methyltransf_25"/>
</dbReference>
<dbReference type="CDD" id="cd02440">
    <property type="entry name" value="AdoMet_MTases"/>
    <property type="match status" value="1"/>
</dbReference>
<dbReference type="Gene3D" id="3.40.50.150">
    <property type="entry name" value="Vaccinia Virus protein VP39"/>
    <property type="match status" value="1"/>
</dbReference>
<dbReference type="Pfam" id="PF13649">
    <property type="entry name" value="Methyltransf_25"/>
    <property type="match status" value="1"/>
</dbReference>
<sequence>MSVEDRERWDKRYAGGWKTQLHRTLLEFYHLAPVGKALELACGTGENAVFLAKVGFNVDAIDVSCVAIDKAKQRALEEGVQVNFICADLDEYKLSTDTYHLVINFYYLNRKLSEAIVKALKPGGILIFETYNEKHIILREDFNPLYLLKCGELPDLFKDLELIYHAENFNVSTFVGRKIT</sequence>
<dbReference type="RefSeq" id="WP_012962783.1">
    <property type="nucleotide sequence ID" value="NC_013799.1"/>
</dbReference>
<dbReference type="EMBL" id="AP011112">
    <property type="protein sequence ID" value="BAI68600.1"/>
    <property type="molecule type" value="Genomic_DNA"/>
</dbReference>
<protein>
    <submittedName>
        <fullName evidence="3">Tellurite resistance protein</fullName>
    </submittedName>
</protein>
<accession>D3DFJ8</accession>
<dbReference type="InterPro" id="IPR029063">
    <property type="entry name" value="SAM-dependent_MTases_sf"/>
</dbReference>
<keyword evidence="1" id="KW-0808">Transferase</keyword>
<proteinExistence type="predicted"/>
<dbReference type="KEGG" id="hte:Hydth_0134"/>
<evidence type="ECO:0000259" key="2">
    <source>
        <dbReference type="Pfam" id="PF13649"/>
    </source>
</evidence>
<feature type="domain" description="Methyltransferase" evidence="2">
    <location>
        <begin position="38"/>
        <end position="124"/>
    </location>
</feature>
<dbReference type="AlphaFoldDB" id="D3DFJ8"/>
<reference evidence="3 4" key="1">
    <citation type="journal article" date="2010" name="J. Bacteriol.">
        <title>Complete genome sequence of the thermophilic, obligately chemolithoautotrophic hydrogen-oxidizing bacterium Hydrogenobacter thermophilus TK-6.</title>
        <authorList>
            <person name="Arai H."/>
            <person name="Kanbe H."/>
            <person name="Ishii M."/>
            <person name="Igarashi Y."/>
        </authorList>
    </citation>
    <scope>NUCLEOTIDE SEQUENCE [LARGE SCALE GENOMIC DNA]</scope>
    <source>
        <strain evidence="4">DSM 6534 / IAM 12695 / TK-6 [Tokyo]</strain>
    </source>
</reference>
<name>D3DFJ8_HYDTT</name>
<keyword evidence="4" id="KW-1185">Reference proteome</keyword>
<evidence type="ECO:0000313" key="3">
    <source>
        <dbReference type="EMBL" id="BAI68600.1"/>
    </source>
</evidence>
<evidence type="ECO:0000256" key="1">
    <source>
        <dbReference type="ARBA" id="ARBA00022679"/>
    </source>
</evidence>
<dbReference type="OrthoDB" id="9804312at2"/>
<dbReference type="STRING" id="608538.HTH_0133"/>
<dbReference type="eggNOG" id="COG2227">
    <property type="taxonomic scope" value="Bacteria"/>
</dbReference>
<evidence type="ECO:0000313" key="4">
    <source>
        <dbReference type="Proteomes" id="UP000002574"/>
    </source>
</evidence>
<dbReference type="PANTHER" id="PTHR43861">
    <property type="entry name" value="TRANS-ACONITATE 2-METHYLTRANSFERASE-RELATED"/>
    <property type="match status" value="1"/>
</dbReference>
<dbReference type="KEGG" id="hth:HTH_0133"/>
<organism evidence="3 4">
    <name type="scientific">Hydrogenobacter thermophilus (strain DSM 6534 / IAM 12695 / TK-6)</name>
    <dbReference type="NCBI Taxonomy" id="608538"/>
    <lineage>
        <taxon>Bacteria</taxon>
        <taxon>Pseudomonadati</taxon>
        <taxon>Aquificota</taxon>
        <taxon>Aquificia</taxon>
        <taxon>Aquificales</taxon>
        <taxon>Aquificaceae</taxon>
        <taxon>Hydrogenobacter</taxon>
    </lineage>
</organism>
<gene>
    <name evidence="3" type="primary">tehB</name>
    <name evidence="3" type="ordered locus">HTH_0133</name>
</gene>
<dbReference type="SUPFAM" id="SSF53335">
    <property type="entry name" value="S-adenosyl-L-methionine-dependent methyltransferases"/>
    <property type="match status" value="1"/>
</dbReference>